<keyword evidence="2" id="KW-1185">Reference proteome</keyword>
<comment type="caution">
    <text evidence="1">The sequence shown here is derived from an EMBL/GenBank/DDBJ whole genome shotgun (WGS) entry which is preliminary data.</text>
</comment>
<accession>A0ABS4K497</accession>
<evidence type="ECO:0000313" key="2">
    <source>
        <dbReference type="Proteomes" id="UP001519308"/>
    </source>
</evidence>
<dbReference type="Proteomes" id="UP001519308">
    <property type="component" value="Unassembled WGS sequence"/>
</dbReference>
<dbReference type="GO" id="GO:0016874">
    <property type="term" value="F:ligase activity"/>
    <property type="evidence" value="ECO:0007669"/>
    <property type="project" value="UniProtKB-KW"/>
</dbReference>
<dbReference type="Gene3D" id="3.90.1140.10">
    <property type="entry name" value="Cyclic phosphodiesterase"/>
    <property type="match status" value="1"/>
</dbReference>
<protein>
    <submittedName>
        <fullName evidence="1">2'-5' RNA ligase</fullName>
    </submittedName>
</protein>
<reference evidence="1 2" key="1">
    <citation type="submission" date="2021-03" db="EMBL/GenBank/DDBJ databases">
        <title>Genomic Encyclopedia of Type Strains, Phase IV (KMG-IV): sequencing the most valuable type-strain genomes for metagenomic binning, comparative biology and taxonomic classification.</title>
        <authorList>
            <person name="Goeker M."/>
        </authorList>
    </citation>
    <scope>NUCLEOTIDE SEQUENCE [LARGE SCALE GENOMIC DNA]</scope>
    <source>
        <strain evidence="1 2">DSM 28650</strain>
    </source>
</reference>
<dbReference type="RefSeq" id="WP_021285211.1">
    <property type="nucleotide sequence ID" value="NZ_JAGGLL010000018.1"/>
</dbReference>
<evidence type="ECO:0000313" key="1">
    <source>
        <dbReference type="EMBL" id="MBP2022597.1"/>
    </source>
</evidence>
<keyword evidence="1" id="KW-0436">Ligase</keyword>
<name>A0ABS4K497_9CLOT</name>
<dbReference type="Pfam" id="PF13563">
    <property type="entry name" value="2_5_RNA_ligase2"/>
    <property type="match status" value="1"/>
</dbReference>
<proteinExistence type="predicted"/>
<organism evidence="1 2">
    <name type="scientific">Clostridium punense</name>
    <dbReference type="NCBI Taxonomy" id="1054297"/>
    <lineage>
        <taxon>Bacteria</taxon>
        <taxon>Bacillati</taxon>
        <taxon>Bacillota</taxon>
        <taxon>Clostridia</taxon>
        <taxon>Eubacteriales</taxon>
        <taxon>Clostridiaceae</taxon>
        <taxon>Clostridium</taxon>
    </lineage>
</organism>
<sequence length="166" mass="19026">MRDKFLCVMAQFDKETEEKLGRIYKQLLEAGFVGNQTPNLPYHITLGTFELEKENELKELLKKVASNTSKIQVTFNHIGLFGMEVLFAAPSVSHELLNIQENFNSSYANDLTWAPHATIIIDKPEVIQKAIPIVAQNFSSFSGYIESISLYEFWPTRFIVEEKLIH</sequence>
<dbReference type="SUPFAM" id="SSF55144">
    <property type="entry name" value="LigT-like"/>
    <property type="match status" value="1"/>
</dbReference>
<dbReference type="EMBL" id="JAGGLL010000018">
    <property type="protein sequence ID" value="MBP2022597.1"/>
    <property type="molecule type" value="Genomic_DNA"/>
</dbReference>
<dbReference type="InterPro" id="IPR009097">
    <property type="entry name" value="Cyclic_Pdiesterase"/>
</dbReference>
<gene>
    <name evidence="1" type="ORF">J2Z44_002420</name>
</gene>